<dbReference type="GO" id="GO:0009507">
    <property type="term" value="C:chloroplast"/>
    <property type="evidence" value="ECO:0007669"/>
    <property type="project" value="TreeGrafter"/>
</dbReference>
<comment type="similarity">
    <text evidence="2 6">Belongs to the glycosyl hydrolase 100 family.</text>
</comment>
<comment type="catalytic activity">
    <reaction evidence="1 6">
        <text>Hydrolysis of terminal non-reducing beta-D-fructofuranoside residues in beta-D-fructofuranosides.</text>
        <dbReference type="EC" id="3.2.1.26"/>
    </reaction>
</comment>
<dbReference type="AlphaFoldDB" id="A0A6A1VSN7"/>
<dbReference type="Pfam" id="PF12899">
    <property type="entry name" value="Glyco_hydro_100"/>
    <property type="match status" value="1"/>
</dbReference>
<feature type="compositionally biased region" description="Polar residues" evidence="7">
    <location>
        <begin position="113"/>
        <end position="128"/>
    </location>
</feature>
<organism evidence="8 9">
    <name type="scientific">Morella rubra</name>
    <name type="common">Chinese bayberry</name>
    <dbReference type="NCBI Taxonomy" id="262757"/>
    <lineage>
        <taxon>Eukaryota</taxon>
        <taxon>Viridiplantae</taxon>
        <taxon>Streptophyta</taxon>
        <taxon>Embryophyta</taxon>
        <taxon>Tracheophyta</taxon>
        <taxon>Spermatophyta</taxon>
        <taxon>Magnoliopsida</taxon>
        <taxon>eudicotyledons</taxon>
        <taxon>Gunneridae</taxon>
        <taxon>Pentapetalae</taxon>
        <taxon>rosids</taxon>
        <taxon>fabids</taxon>
        <taxon>Fagales</taxon>
        <taxon>Myricaceae</taxon>
        <taxon>Morella</taxon>
    </lineage>
</organism>
<evidence type="ECO:0000313" key="8">
    <source>
        <dbReference type="EMBL" id="KAB1215921.1"/>
    </source>
</evidence>
<sequence length="655" mass="73640">MTTSEAILQVLSGSLLSRSHHSNIFTENLNSVHALRVHVNNTRKRKAVNMQVHGCSGMLQNCRRVYALHCRNGVFCRKNDVNRLESMGCNCQRAEIVSGSTAEDPNETWFTGEANTSSSVPVNGTSSASGMEEFELGQQSKDEKGDLVTNGMSTAAGTVKDSSDECGEKLIEDEAWNLLRDSIVYYCNIPIGTIAANDSTSPSILNYDQIFIRDFIPSGVAFLLKGEYDIVRNFILYTLQLQSWEKTMDCYSPGQGLMPASFKVRTVPLDGDDFATEEILDPDFGEAAIGRVAPVDSGLWWIILLRAYGKCSGDLSVQERVDVQTGMKMILKLCLSDGFDMFPTLLVTDGSCMIDRRMGIHGHPLEIQALFYSALLCAREMLAPEEGSADLLRALNHRLIALSFHIRQYYWIDLRKLNVIYRYRTEEYSYDAVNKFNIYPEQIPSWLVEFLPNKGGYLIGNLQPAHMDFRFFSLGNLWSIVSSLATSDQSHAILDLIEARWALLVAEMPFKICYPALEGAEWKIITGYDPKNTPWSYHNGGSWPTLLLQLTVACIKMKRSEIAQKAVKVAERRISGDKWPEYYDTKRARLIGKQARLYQTWSIAGYLSAKLLLANPSAANILINEEDPELVNALSYITIDNPRRKRGLKRQSFIV</sequence>
<evidence type="ECO:0000313" key="9">
    <source>
        <dbReference type="Proteomes" id="UP000516437"/>
    </source>
</evidence>
<dbReference type="EMBL" id="RXIC02000022">
    <property type="protein sequence ID" value="KAB1215921.1"/>
    <property type="molecule type" value="Genomic_DNA"/>
</dbReference>
<dbReference type="InterPro" id="IPR008928">
    <property type="entry name" value="6-hairpin_glycosidase_sf"/>
</dbReference>
<dbReference type="GO" id="GO:0005987">
    <property type="term" value="P:sucrose catabolic process"/>
    <property type="evidence" value="ECO:0007669"/>
    <property type="project" value="TreeGrafter"/>
</dbReference>
<evidence type="ECO:0000256" key="2">
    <source>
        <dbReference type="ARBA" id="ARBA00007671"/>
    </source>
</evidence>
<evidence type="ECO:0000256" key="6">
    <source>
        <dbReference type="RuleBase" id="RU367047"/>
    </source>
</evidence>
<protein>
    <recommendedName>
        <fullName evidence="6">Alkaline/neutral invertase</fullName>
        <ecNumber evidence="6">3.2.1.26</ecNumber>
    </recommendedName>
</protein>
<keyword evidence="5 6" id="KW-0326">Glycosidase</keyword>
<comment type="function">
    <text evidence="6">Invertase that cleaves sucrose into glucose and fructose.</text>
</comment>
<dbReference type="Proteomes" id="UP000516437">
    <property type="component" value="Chromosome 4"/>
</dbReference>
<dbReference type="Gene3D" id="1.50.10.10">
    <property type="match status" value="1"/>
</dbReference>
<dbReference type="EC" id="3.2.1.26" evidence="6"/>
<dbReference type="InterPro" id="IPR024746">
    <property type="entry name" value="Glyco_hydro_100"/>
</dbReference>
<dbReference type="FunFam" id="1.50.10.10:FF:000001">
    <property type="entry name" value="probable alkaline/neutral invertase B"/>
    <property type="match status" value="1"/>
</dbReference>
<evidence type="ECO:0000256" key="3">
    <source>
        <dbReference type="ARBA" id="ARBA00022801"/>
    </source>
</evidence>
<name>A0A6A1VSN7_9ROSI</name>
<reference evidence="8 9" key="1">
    <citation type="journal article" date="2019" name="Plant Biotechnol. J.">
        <title>The red bayberry genome and genetic basis of sex determination.</title>
        <authorList>
            <person name="Jia H.M."/>
            <person name="Jia H.J."/>
            <person name="Cai Q.L."/>
            <person name="Wang Y."/>
            <person name="Zhao H.B."/>
            <person name="Yang W.F."/>
            <person name="Wang G.Y."/>
            <person name="Li Y.H."/>
            <person name="Zhan D.L."/>
            <person name="Shen Y.T."/>
            <person name="Niu Q.F."/>
            <person name="Chang L."/>
            <person name="Qiu J."/>
            <person name="Zhao L."/>
            <person name="Xie H.B."/>
            <person name="Fu W.Y."/>
            <person name="Jin J."/>
            <person name="Li X.W."/>
            <person name="Jiao Y."/>
            <person name="Zhou C.C."/>
            <person name="Tu T."/>
            <person name="Chai C.Y."/>
            <person name="Gao J.L."/>
            <person name="Fan L.J."/>
            <person name="van de Weg E."/>
            <person name="Wang J.Y."/>
            <person name="Gao Z.S."/>
        </authorList>
    </citation>
    <scope>NUCLEOTIDE SEQUENCE [LARGE SCALE GENOMIC DNA]</scope>
    <source>
        <tissue evidence="8">Leaves</tissue>
    </source>
</reference>
<keyword evidence="9" id="KW-1185">Reference proteome</keyword>
<proteinExistence type="inferred from homology"/>
<feature type="region of interest" description="Disordered" evidence="7">
    <location>
        <begin position="102"/>
        <end position="128"/>
    </location>
</feature>
<gene>
    <name evidence="8" type="ORF">CJ030_MR4G028695</name>
</gene>
<dbReference type="OrthoDB" id="2014030at2759"/>
<comment type="caution">
    <text evidence="8">The sequence shown here is derived from an EMBL/GenBank/DDBJ whole genome shotgun (WGS) entry which is preliminary data.</text>
</comment>
<dbReference type="GO" id="GO:0033926">
    <property type="term" value="F:endo-alpha-N-acetylgalactosaminidase activity"/>
    <property type="evidence" value="ECO:0007669"/>
    <property type="project" value="UniProtKB-UniRule"/>
</dbReference>
<dbReference type="PANTHER" id="PTHR31916:SF36">
    <property type="entry name" value="ALKALINE_NEUTRAL INVERTASE E, CHLOROPLASTIC"/>
    <property type="match status" value="1"/>
</dbReference>
<dbReference type="SUPFAM" id="SSF48208">
    <property type="entry name" value="Six-hairpin glycosidases"/>
    <property type="match status" value="1"/>
</dbReference>
<keyword evidence="3 6" id="KW-0378">Hydrolase</keyword>
<dbReference type="GO" id="GO:0004575">
    <property type="term" value="F:sucrose alpha-glucosidase activity"/>
    <property type="evidence" value="ECO:0007669"/>
    <property type="project" value="TreeGrafter"/>
</dbReference>
<evidence type="ECO:0000256" key="5">
    <source>
        <dbReference type="ARBA" id="ARBA00023295"/>
    </source>
</evidence>
<evidence type="ECO:0000256" key="1">
    <source>
        <dbReference type="ARBA" id="ARBA00000094"/>
    </source>
</evidence>
<keyword evidence="4 6" id="KW-0119">Carbohydrate metabolism</keyword>
<accession>A0A6A1VSN7</accession>
<evidence type="ECO:0000256" key="7">
    <source>
        <dbReference type="SAM" id="MobiDB-lite"/>
    </source>
</evidence>
<dbReference type="InterPro" id="IPR012341">
    <property type="entry name" value="6hp_glycosidase-like_sf"/>
</dbReference>
<dbReference type="PANTHER" id="PTHR31916">
    <property type="match status" value="1"/>
</dbReference>
<evidence type="ECO:0000256" key="4">
    <source>
        <dbReference type="ARBA" id="ARBA00023277"/>
    </source>
</evidence>